<evidence type="ECO:0000313" key="1">
    <source>
        <dbReference type="EMBL" id="XBV85236.1"/>
    </source>
</evidence>
<proteinExistence type="predicted"/>
<dbReference type="AlphaFoldDB" id="A0AAU7UA19"/>
<sequence length="256" mass="28272">MRLILHPILRELRAVYDVGELYSMERYWAYKRLMVDGPELLPLGDFSPMGKRQPEYLDRLIGMEAERQAAEFLKAVESEPWSAGLHGRVLLVVADQPGNGWTQRWLTDAAWRFEGEKLPPSAQQTAAGRWITVQLWTHVEPTPAYLRSQLRSAVRRAAWQAHHGRPLTLDAMLQQEGAALAAGDGAFGGAPLPLDPDDLAYTREVLAPLRNSDHWPACFAALYGDEAAREVGYPALGLSSLTGFSLALAETSVVAG</sequence>
<dbReference type="RefSeq" id="WP_350243273.1">
    <property type="nucleotide sequence ID" value="NZ_CP158299.1"/>
</dbReference>
<reference evidence="1" key="1">
    <citation type="submission" date="2024-06" db="EMBL/GenBank/DDBJ databases">
        <title>Draft Genome Sequence of Deinococcus sonorensis Type Strain KR-87, a Biofilm Producing Representative of the Genus Deinococcus.</title>
        <authorList>
            <person name="Boren L.S."/>
            <person name="Grosso R.A."/>
            <person name="Hugenberg-Cox A.N."/>
            <person name="Hill J.T.E."/>
            <person name="Albert C.M."/>
            <person name="Tuohy J.M."/>
        </authorList>
    </citation>
    <scope>NUCLEOTIDE SEQUENCE</scope>
    <source>
        <strain evidence="1">KR-87</strain>
    </source>
</reference>
<accession>A0AAU7UA19</accession>
<organism evidence="1">
    <name type="scientific">Deinococcus sonorensis KR-87</name>
    <dbReference type="NCBI Taxonomy" id="694439"/>
    <lineage>
        <taxon>Bacteria</taxon>
        <taxon>Thermotogati</taxon>
        <taxon>Deinococcota</taxon>
        <taxon>Deinococci</taxon>
        <taxon>Deinococcales</taxon>
        <taxon>Deinococcaceae</taxon>
        <taxon>Deinococcus</taxon>
    </lineage>
</organism>
<protein>
    <submittedName>
        <fullName evidence="1">Uncharacterized protein</fullName>
    </submittedName>
</protein>
<gene>
    <name evidence="1" type="ORF">ABOD76_17595</name>
</gene>
<dbReference type="KEGG" id="dsc:ABOD76_17595"/>
<dbReference type="EMBL" id="CP158299">
    <property type="protein sequence ID" value="XBV85236.1"/>
    <property type="molecule type" value="Genomic_DNA"/>
</dbReference>
<name>A0AAU7UA19_9DEIO</name>